<keyword evidence="3" id="KW-1185">Reference proteome</keyword>
<organism evidence="2 3">
    <name type="scientific">Coffea canephora</name>
    <name type="common">Robusta coffee</name>
    <dbReference type="NCBI Taxonomy" id="49390"/>
    <lineage>
        <taxon>Eukaryota</taxon>
        <taxon>Viridiplantae</taxon>
        <taxon>Streptophyta</taxon>
        <taxon>Embryophyta</taxon>
        <taxon>Tracheophyta</taxon>
        <taxon>Spermatophyta</taxon>
        <taxon>Magnoliopsida</taxon>
        <taxon>eudicotyledons</taxon>
        <taxon>Gunneridae</taxon>
        <taxon>Pentapetalae</taxon>
        <taxon>asterids</taxon>
        <taxon>lamiids</taxon>
        <taxon>Gentianales</taxon>
        <taxon>Rubiaceae</taxon>
        <taxon>Ixoroideae</taxon>
        <taxon>Gardenieae complex</taxon>
        <taxon>Bertiereae - Coffeeae clade</taxon>
        <taxon>Coffeeae</taxon>
        <taxon>Coffea</taxon>
    </lineage>
</organism>
<evidence type="ECO:0000313" key="3">
    <source>
        <dbReference type="Proteomes" id="UP000295252"/>
    </source>
</evidence>
<dbReference type="Gramene" id="CDP00546">
    <property type="protein sequence ID" value="CDP00546"/>
    <property type="gene ID" value="GSCOC_T00032517001"/>
</dbReference>
<dbReference type="AlphaFoldDB" id="A0A068TWA5"/>
<evidence type="ECO:0000256" key="1">
    <source>
        <dbReference type="SAM" id="SignalP"/>
    </source>
</evidence>
<reference evidence="3" key="1">
    <citation type="journal article" date="2014" name="Science">
        <title>The coffee genome provides insight into the convergent evolution of caffeine biosynthesis.</title>
        <authorList>
            <person name="Denoeud F."/>
            <person name="Carretero-Paulet L."/>
            <person name="Dereeper A."/>
            <person name="Droc G."/>
            <person name="Guyot R."/>
            <person name="Pietrella M."/>
            <person name="Zheng C."/>
            <person name="Alberti A."/>
            <person name="Anthony F."/>
            <person name="Aprea G."/>
            <person name="Aury J.M."/>
            <person name="Bento P."/>
            <person name="Bernard M."/>
            <person name="Bocs S."/>
            <person name="Campa C."/>
            <person name="Cenci A."/>
            <person name="Combes M.C."/>
            <person name="Crouzillat D."/>
            <person name="Da Silva C."/>
            <person name="Daddiego L."/>
            <person name="De Bellis F."/>
            <person name="Dussert S."/>
            <person name="Garsmeur O."/>
            <person name="Gayraud T."/>
            <person name="Guignon V."/>
            <person name="Jahn K."/>
            <person name="Jamilloux V."/>
            <person name="Joet T."/>
            <person name="Labadie K."/>
            <person name="Lan T."/>
            <person name="Leclercq J."/>
            <person name="Lepelley M."/>
            <person name="Leroy T."/>
            <person name="Li L.T."/>
            <person name="Librado P."/>
            <person name="Lopez L."/>
            <person name="Munoz A."/>
            <person name="Noel B."/>
            <person name="Pallavicini A."/>
            <person name="Perrotta G."/>
            <person name="Poncet V."/>
            <person name="Pot D."/>
            <person name="Priyono X."/>
            <person name="Rigoreau M."/>
            <person name="Rouard M."/>
            <person name="Rozas J."/>
            <person name="Tranchant-Dubreuil C."/>
            <person name="VanBuren R."/>
            <person name="Zhang Q."/>
            <person name="Andrade A.C."/>
            <person name="Argout X."/>
            <person name="Bertrand B."/>
            <person name="de Kochko A."/>
            <person name="Graziosi G."/>
            <person name="Henry R.J."/>
            <person name="Jayarama X."/>
            <person name="Ming R."/>
            <person name="Nagai C."/>
            <person name="Rounsley S."/>
            <person name="Sankoff D."/>
            <person name="Giuliano G."/>
            <person name="Albert V.A."/>
            <person name="Wincker P."/>
            <person name="Lashermes P."/>
        </authorList>
    </citation>
    <scope>NUCLEOTIDE SEQUENCE [LARGE SCALE GENOMIC DNA]</scope>
    <source>
        <strain evidence="3">cv. DH200-94</strain>
    </source>
</reference>
<dbReference type="EMBL" id="HG739089">
    <property type="protein sequence ID" value="CDP00546.1"/>
    <property type="molecule type" value="Genomic_DNA"/>
</dbReference>
<gene>
    <name evidence="2" type="ORF">GSCOC_T00032517001</name>
</gene>
<proteinExistence type="predicted"/>
<dbReference type="Proteomes" id="UP000295252">
    <property type="component" value="Chromosome III"/>
</dbReference>
<keyword evidence="1" id="KW-0732">Signal</keyword>
<accession>A0A068TWA5</accession>
<feature type="chain" id="PRO_5001657375" evidence="1">
    <location>
        <begin position="29"/>
        <end position="57"/>
    </location>
</feature>
<protein>
    <submittedName>
        <fullName evidence="2">Uncharacterized protein</fullName>
    </submittedName>
</protein>
<sequence length="57" mass="6256">MVHRATIGLVLILVWIAILFHLFEQSSAARNHVRFLALSPSPSQVPVPASPQSPHFA</sequence>
<dbReference type="InParanoid" id="A0A068TWA5"/>
<evidence type="ECO:0000313" key="2">
    <source>
        <dbReference type="EMBL" id="CDP00546.1"/>
    </source>
</evidence>
<name>A0A068TWA5_COFCA</name>
<feature type="signal peptide" evidence="1">
    <location>
        <begin position="1"/>
        <end position="28"/>
    </location>
</feature>